<evidence type="ECO:0000313" key="18">
    <source>
        <dbReference type="Proteomes" id="UP000199322"/>
    </source>
</evidence>
<dbReference type="PANTHER" id="PTHR43710:SF7">
    <property type="entry name" value="INDOLEPYRUVATE OXIDOREDUCTASE SUBUNIT IORA"/>
    <property type="match status" value="1"/>
</dbReference>
<proteinExistence type="predicted"/>
<dbReference type="Pfam" id="PF02775">
    <property type="entry name" value="TPP_enzyme_C"/>
    <property type="match status" value="1"/>
</dbReference>
<evidence type="ECO:0000256" key="9">
    <source>
        <dbReference type="ARBA" id="ARBA00023002"/>
    </source>
</evidence>
<dbReference type="RefSeq" id="WP_091403977.1">
    <property type="nucleotide sequence ID" value="NZ_FMYV01000005.1"/>
</dbReference>
<dbReference type="InterPro" id="IPR045025">
    <property type="entry name" value="HACL1-like"/>
</dbReference>
<evidence type="ECO:0000256" key="10">
    <source>
        <dbReference type="ARBA" id="ARBA00023004"/>
    </source>
</evidence>
<dbReference type="Pfam" id="PF01855">
    <property type="entry name" value="POR_N"/>
    <property type="match status" value="1"/>
</dbReference>
<keyword evidence="6 14" id="KW-0004">4Fe-4S</keyword>
<accession>A0A1G6MU36</accession>
<dbReference type="STRING" id="28234.SAMN04488588_1367"/>
<evidence type="ECO:0000256" key="11">
    <source>
        <dbReference type="ARBA" id="ARBA00023014"/>
    </source>
</evidence>
<keyword evidence="7 14" id="KW-0479">Metal-binding</keyword>
<dbReference type="InterPro" id="IPR002880">
    <property type="entry name" value="Pyrv_Fd/Flavodoxin_OxRdtase_N"/>
</dbReference>
<dbReference type="AlphaFoldDB" id="A0A1G6MU36"/>
<dbReference type="CDD" id="cd07034">
    <property type="entry name" value="TPP_PYR_PFOR_IOR-alpha_like"/>
    <property type="match status" value="1"/>
</dbReference>
<evidence type="ECO:0000256" key="12">
    <source>
        <dbReference type="ARBA" id="ARBA00030514"/>
    </source>
</evidence>
<evidence type="ECO:0000256" key="2">
    <source>
        <dbReference type="ARBA" id="ARBA00011238"/>
    </source>
</evidence>
<evidence type="ECO:0000256" key="7">
    <source>
        <dbReference type="ARBA" id="ARBA00022723"/>
    </source>
</evidence>
<dbReference type="CDD" id="cd02008">
    <property type="entry name" value="TPP_IOR_alpha"/>
    <property type="match status" value="1"/>
</dbReference>
<dbReference type="InterPro" id="IPR017721">
    <property type="entry name" value="IorA"/>
</dbReference>
<evidence type="ECO:0000256" key="4">
    <source>
        <dbReference type="ARBA" id="ARBA00017710"/>
    </source>
</evidence>
<comment type="catalytic activity">
    <reaction evidence="13 14">
        <text>indole-3-pyruvate + 2 oxidized [2Fe-2S]-[ferredoxin] + CoA = (indol-3-yl)acetyl-CoA + 2 reduced [2Fe-2S]-[ferredoxin] + CO2 + H(+)</text>
        <dbReference type="Rhea" id="RHEA:12645"/>
        <dbReference type="Rhea" id="RHEA-COMP:10000"/>
        <dbReference type="Rhea" id="RHEA-COMP:10001"/>
        <dbReference type="ChEBI" id="CHEBI:15378"/>
        <dbReference type="ChEBI" id="CHEBI:16526"/>
        <dbReference type="ChEBI" id="CHEBI:17640"/>
        <dbReference type="ChEBI" id="CHEBI:33737"/>
        <dbReference type="ChEBI" id="CHEBI:33738"/>
        <dbReference type="ChEBI" id="CHEBI:57271"/>
        <dbReference type="ChEBI" id="CHEBI:57287"/>
        <dbReference type="EC" id="1.2.7.8"/>
    </reaction>
</comment>
<comment type="subunit">
    <text evidence="2">Heterodimer of the IorA and IorB subunits.</text>
</comment>
<organism evidence="16 18">
    <name type="scientific">Geotoga petraea</name>
    <dbReference type="NCBI Taxonomy" id="28234"/>
    <lineage>
        <taxon>Bacteria</taxon>
        <taxon>Thermotogati</taxon>
        <taxon>Thermotogota</taxon>
        <taxon>Thermotogae</taxon>
        <taxon>Petrotogales</taxon>
        <taxon>Petrotogaceae</taxon>
        <taxon>Geotoga</taxon>
    </lineage>
</organism>
<dbReference type="FunFam" id="3.40.50.970:FF:000039">
    <property type="entry name" value="Indolepyruvate oxidoreductase subunit IorA"/>
    <property type="match status" value="1"/>
</dbReference>
<dbReference type="EMBL" id="SRME01000005">
    <property type="protein sequence ID" value="TGG87360.1"/>
    <property type="molecule type" value="Genomic_DNA"/>
</dbReference>
<dbReference type="EMBL" id="FMYV01000005">
    <property type="protein sequence ID" value="SDC58505.1"/>
    <property type="molecule type" value="Genomic_DNA"/>
</dbReference>
<dbReference type="InterPro" id="IPR011766">
    <property type="entry name" value="TPP_enzyme_TPP-bd"/>
</dbReference>
<dbReference type="SUPFAM" id="SSF52518">
    <property type="entry name" value="Thiamin diphosphate-binding fold (THDP-binding)"/>
    <property type="match status" value="2"/>
</dbReference>
<evidence type="ECO:0000256" key="8">
    <source>
        <dbReference type="ARBA" id="ARBA00022982"/>
    </source>
</evidence>
<dbReference type="SUPFAM" id="SSF54862">
    <property type="entry name" value="4Fe-4S ferredoxins"/>
    <property type="match status" value="1"/>
</dbReference>
<evidence type="ECO:0000256" key="5">
    <source>
        <dbReference type="ARBA" id="ARBA00022448"/>
    </source>
</evidence>
<evidence type="ECO:0000313" key="16">
    <source>
        <dbReference type="EMBL" id="SDC58505.1"/>
    </source>
</evidence>
<sequence>MKSMGEMLLRNEDFSEIVIGDTAIVRGMVEAGTRVVSAYPGSPTPEIANAISSIKREDRPFYFEFSTNEKVALELAFGASINGHLSTVFFKSVGLNVAADSFVQLSLLELIGGMVVVIGDDPGANSSQNEQDNRHYAKMTYMPVLEPSNVQEVYEMYLDAVEISQEMRMPVILRLTTHTCHAKEKVNFHKFEEKSFDKTPKFDPKNGPYVPITEKVHPMKRKALKKIKEVKPKLSKLNKLYDNGNKEKGIITMGVPYLSVIDVLEQADYKPDILKLAAIHPLDEKQIIDFLKTHDHVKIVEELDDVIEKEVKVIAYENNIRVKITGKKDLEEWIGEYTPEKVYEVLRNEWPDILPEMNYEENAPSVSVRPAQLCPGCGHRSAFYAIKKALDKEDITVADIGCHTLGFLPPYEMGQVLLSMGHSMGTASGLSLFNDERKVVAFLGDSTLFHAGLPGIVNAVFNNHNVTLVIMENGTTAMTGHQNHPGTGHNFNEVTDKIQIKKMLEGFGVKNVKEVDAYSQTKLYEMVKEATKEKGFSVIIAKHPCMLKFTREQRKKGTFKGNKVYIDQEICDHSYVCVEDFACPSFQKDENGDIHVHPDLCIGDGSCIQTCPVTAIKYEKM</sequence>
<dbReference type="Gene3D" id="3.30.70.20">
    <property type="match status" value="1"/>
</dbReference>
<gene>
    <name evidence="17" type="ORF">E4650_08635</name>
    <name evidence="16" type="ORF">SAMN04488588_1367</name>
</gene>
<dbReference type="GO" id="GO:0051539">
    <property type="term" value="F:4 iron, 4 sulfur cluster binding"/>
    <property type="evidence" value="ECO:0007669"/>
    <property type="project" value="UniProtKB-UniRule"/>
</dbReference>
<protein>
    <recommendedName>
        <fullName evidence="4 14">Indolepyruvate oxidoreductase subunit IorA</fullName>
        <shortName evidence="14">IOR</shortName>
        <ecNumber evidence="3 14">1.2.7.8</ecNumber>
    </recommendedName>
    <alternativeName>
        <fullName evidence="12 14">Indolepyruvate ferredoxin oxidoreductase subunit alpha</fullName>
    </alternativeName>
</protein>
<comment type="cofactor">
    <cofactor evidence="14">
        <name>[4Fe-4S] cluster</name>
        <dbReference type="ChEBI" id="CHEBI:49883"/>
    </cofactor>
    <text evidence="14">Binds 2 [4Fe-4S] clusters. In this family the first cluster has a non-standard and varying [4Fe-4S] binding motif CX(2)CX(2)CX(4-5)CP.</text>
</comment>
<dbReference type="GO" id="GO:0046872">
    <property type="term" value="F:metal ion binding"/>
    <property type="evidence" value="ECO:0007669"/>
    <property type="project" value="UniProtKB-UniRule"/>
</dbReference>
<evidence type="ECO:0000259" key="15">
    <source>
        <dbReference type="PROSITE" id="PS51379"/>
    </source>
</evidence>
<keyword evidence="11 14" id="KW-0411">Iron-sulfur</keyword>
<dbReference type="OrthoDB" id="9804603at2"/>
<dbReference type="Pfam" id="PF00037">
    <property type="entry name" value="Fer4"/>
    <property type="match status" value="1"/>
</dbReference>
<keyword evidence="18" id="KW-1185">Reference proteome</keyword>
<keyword evidence="10 14" id="KW-0408">Iron</keyword>
<dbReference type="Proteomes" id="UP000297288">
    <property type="component" value="Unassembled WGS sequence"/>
</dbReference>
<evidence type="ECO:0000256" key="3">
    <source>
        <dbReference type="ARBA" id="ARBA00012812"/>
    </source>
</evidence>
<dbReference type="Gene3D" id="3.40.50.970">
    <property type="match status" value="2"/>
</dbReference>
<dbReference type="InterPro" id="IPR029061">
    <property type="entry name" value="THDP-binding"/>
</dbReference>
<feature type="domain" description="4Fe-4S ferredoxin-type" evidence="15">
    <location>
        <begin position="592"/>
        <end position="621"/>
    </location>
</feature>
<evidence type="ECO:0000256" key="6">
    <source>
        <dbReference type="ARBA" id="ARBA00022485"/>
    </source>
</evidence>
<dbReference type="Proteomes" id="UP000199322">
    <property type="component" value="Unassembled WGS sequence"/>
</dbReference>
<dbReference type="PIRSF" id="PIRSF006439">
    <property type="entry name" value="Indolepyruvate_ferr_oxidored"/>
    <property type="match status" value="1"/>
</dbReference>
<evidence type="ECO:0000256" key="13">
    <source>
        <dbReference type="ARBA" id="ARBA00048332"/>
    </source>
</evidence>
<dbReference type="GO" id="GO:0030976">
    <property type="term" value="F:thiamine pyrophosphate binding"/>
    <property type="evidence" value="ECO:0007669"/>
    <property type="project" value="InterPro"/>
</dbReference>
<name>A0A1G6MU36_9BACT</name>
<dbReference type="InterPro" id="IPR009014">
    <property type="entry name" value="Transketo_C/PFOR_II"/>
</dbReference>
<keyword evidence="9 14" id="KW-0560">Oxidoreductase</keyword>
<keyword evidence="5 14" id="KW-0813">Transport</keyword>
<evidence type="ECO:0000313" key="19">
    <source>
        <dbReference type="Proteomes" id="UP000297288"/>
    </source>
</evidence>
<dbReference type="GO" id="GO:0043805">
    <property type="term" value="F:indolepyruvate ferredoxin oxidoreductase activity"/>
    <property type="evidence" value="ECO:0007669"/>
    <property type="project" value="UniProtKB-UniRule"/>
</dbReference>
<evidence type="ECO:0000256" key="14">
    <source>
        <dbReference type="PIRNR" id="PIRNR006439"/>
    </source>
</evidence>
<dbReference type="EC" id="1.2.7.8" evidence="3 14"/>
<keyword evidence="16" id="KW-0670">Pyruvate</keyword>
<reference evidence="16 18" key="1">
    <citation type="submission" date="2016-10" db="EMBL/GenBank/DDBJ databases">
        <authorList>
            <person name="de Groot N.N."/>
        </authorList>
    </citation>
    <scope>NUCLEOTIDE SEQUENCE [LARGE SCALE GENOMIC DNA]</scope>
    <source>
        <strain evidence="16 18">WG14</strain>
    </source>
</reference>
<reference evidence="17 19" key="2">
    <citation type="submission" date="2019-04" db="EMBL/GenBank/DDBJ databases">
        <title>Draft genome sequence data and analysis of a Fermenting Bacterium, Geotoga petraea strain HO-Geo1, isolated from heavy-oil petroleum reservoir in Russia.</title>
        <authorList>
            <person name="Grouzdev D.S."/>
            <person name="Semenova E.M."/>
            <person name="Sokolova D.S."/>
            <person name="Tourova T.P."/>
            <person name="Poltaraus A.B."/>
            <person name="Nazina T.N."/>
        </authorList>
    </citation>
    <scope>NUCLEOTIDE SEQUENCE [LARGE SCALE GENOMIC DNA]</scope>
    <source>
        <strain evidence="17 19">HO-Geo1</strain>
    </source>
</reference>
<dbReference type="SUPFAM" id="SSF52922">
    <property type="entry name" value="TK C-terminal domain-like"/>
    <property type="match status" value="1"/>
</dbReference>
<dbReference type="PROSITE" id="PS51379">
    <property type="entry name" value="4FE4S_FER_2"/>
    <property type="match status" value="1"/>
</dbReference>
<dbReference type="PANTHER" id="PTHR43710">
    <property type="entry name" value="2-HYDROXYACYL-COA LYASE"/>
    <property type="match status" value="1"/>
</dbReference>
<dbReference type="Gene3D" id="3.40.50.920">
    <property type="match status" value="1"/>
</dbReference>
<comment type="function">
    <text evidence="1 14">Catalyzes the ferredoxin-dependent oxidative decarboxylation of arylpyruvates.</text>
</comment>
<keyword evidence="8 14" id="KW-0249">Electron transport</keyword>
<evidence type="ECO:0000256" key="1">
    <source>
        <dbReference type="ARBA" id="ARBA00002995"/>
    </source>
</evidence>
<dbReference type="InterPro" id="IPR017896">
    <property type="entry name" value="4Fe4S_Fe-S-bd"/>
</dbReference>
<evidence type="ECO:0000313" key="17">
    <source>
        <dbReference type="EMBL" id="TGG87360.1"/>
    </source>
</evidence>